<proteinExistence type="predicted"/>
<evidence type="ECO:0000256" key="1">
    <source>
        <dbReference type="ARBA" id="ARBA00023002"/>
    </source>
</evidence>
<dbReference type="PANTHER" id="PTHR43088">
    <property type="entry name" value="SUBUNIT OF PYRUVATE:FLAVODOXIN OXIDOREDUCTASE-RELATED"/>
    <property type="match status" value="1"/>
</dbReference>
<dbReference type="InterPro" id="IPR002880">
    <property type="entry name" value="Pyrv_Fd/Flavodoxin_OxRdtase_N"/>
</dbReference>
<evidence type="ECO:0000313" key="4">
    <source>
        <dbReference type="EMBL" id="MCC9295427.1"/>
    </source>
</evidence>
<feature type="domain" description="Pyruvate:ferredoxin oxidoreductase core" evidence="3">
    <location>
        <begin position="276"/>
        <end position="370"/>
    </location>
</feature>
<gene>
    <name evidence="4" type="ORF">LN736_11220</name>
</gene>
<dbReference type="Pfam" id="PF17147">
    <property type="entry name" value="PFOR_II"/>
    <property type="match status" value="1"/>
</dbReference>
<evidence type="ECO:0000259" key="3">
    <source>
        <dbReference type="Pfam" id="PF17147"/>
    </source>
</evidence>
<protein>
    <submittedName>
        <fullName evidence="4">2-oxoacid:acceptor oxidoreductase subunit alpha</fullName>
    </submittedName>
</protein>
<reference evidence="4" key="1">
    <citation type="submission" date="2021-11" db="EMBL/GenBank/DDBJ databases">
        <authorList>
            <person name="Qingchun L."/>
            <person name="Dong Z."/>
            <person name="Zongwei Q."/>
            <person name="Jia Z."/>
            <person name="Duotao L."/>
        </authorList>
    </citation>
    <scope>NUCLEOTIDE SEQUENCE</scope>
    <source>
        <strain evidence="4">WLY-B-L2</strain>
    </source>
</reference>
<dbReference type="CDD" id="cd07034">
    <property type="entry name" value="TPP_PYR_PFOR_IOR-alpha_like"/>
    <property type="match status" value="1"/>
</dbReference>
<accession>A0ABS8N6J9</accession>
<dbReference type="InterPro" id="IPR009014">
    <property type="entry name" value="Transketo_C/PFOR_II"/>
</dbReference>
<dbReference type="SUPFAM" id="SSF52922">
    <property type="entry name" value="TK C-terminal domain-like"/>
    <property type="match status" value="1"/>
</dbReference>
<dbReference type="InterPro" id="IPR033412">
    <property type="entry name" value="PFOR_II"/>
</dbReference>
<dbReference type="PANTHER" id="PTHR43088:SF1">
    <property type="entry name" value="SUBUNIT OF PYRUVATE:FLAVODOXIN OXIDOREDUCTASE"/>
    <property type="match status" value="1"/>
</dbReference>
<dbReference type="Gene3D" id="3.40.50.970">
    <property type="match status" value="1"/>
</dbReference>
<name>A0ABS8N6J9_9CLOT</name>
<evidence type="ECO:0000313" key="5">
    <source>
        <dbReference type="Proteomes" id="UP001165422"/>
    </source>
</evidence>
<dbReference type="InterPro" id="IPR052368">
    <property type="entry name" value="2-oxoacid_oxidoreductase"/>
</dbReference>
<sequence>MGNNIKLLQGNEACVEGAIAAGMRFYSGYPITPSTEIAELSAKRLPMVGGKFIQTEDEIAGMAAAVGASLTGVKSMTATSGPGFSLKQENIGYAAMAEIPCVIVDVQRHGPSTGLPTSPSQGDVMQARWGTHGDHPIIVITPSSVKETFDLTVRAFNLSEKYRTPVILLMDEIVAHMREGIEIPEPENLEIINRKKPQKGDEDYLPYHVKEGELVPPMAVFGEGFRFNVTGLVHTESGFTTNSTEVADVLCNRLLKKIEDNIDDIVTYDELYMKDAETVVISYGGTARSARSAVKQARKSGLKVGLFRPITIWPFPEKAVKELSKQAKNIIVAELNHGQLALEVERIVKNKSSIFKIGKINGEVITPQEILSKIREVI</sequence>
<dbReference type="RefSeq" id="WP_150356099.1">
    <property type="nucleotide sequence ID" value="NZ_JAJJPB010000013.1"/>
</dbReference>
<dbReference type="InterPro" id="IPR029061">
    <property type="entry name" value="THDP-binding"/>
</dbReference>
<feature type="domain" description="Pyruvate flavodoxin/ferredoxin oxidoreductase pyrimidine binding" evidence="2">
    <location>
        <begin position="16"/>
        <end position="243"/>
    </location>
</feature>
<comment type="caution">
    <text evidence="4">The sequence shown here is derived from an EMBL/GenBank/DDBJ whole genome shotgun (WGS) entry which is preliminary data.</text>
</comment>
<keyword evidence="5" id="KW-1185">Reference proteome</keyword>
<dbReference type="EMBL" id="JAJJPB010000013">
    <property type="protein sequence ID" value="MCC9295427.1"/>
    <property type="molecule type" value="Genomic_DNA"/>
</dbReference>
<dbReference type="Gene3D" id="3.40.50.920">
    <property type="match status" value="1"/>
</dbReference>
<dbReference type="Proteomes" id="UP001165422">
    <property type="component" value="Unassembled WGS sequence"/>
</dbReference>
<dbReference type="Pfam" id="PF01855">
    <property type="entry name" value="POR_N"/>
    <property type="match status" value="1"/>
</dbReference>
<dbReference type="NCBIfam" id="NF006412">
    <property type="entry name" value="PRK08659.1"/>
    <property type="match status" value="1"/>
</dbReference>
<evidence type="ECO:0000259" key="2">
    <source>
        <dbReference type="Pfam" id="PF01855"/>
    </source>
</evidence>
<keyword evidence="1" id="KW-0560">Oxidoreductase</keyword>
<organism evidence="4 5">
    <name type="scientific">Clostridium aromativorans</name>
    <dbReference type="NCBI Taxonomy" id="2836848"/>
    <lineage>
        <taxon>Bacteria</taxon>
        <taxon>Bacillati</taxon>
        <taxon>Bacillota</taxon>
        <taxon>Clostridia</taxon>
        <taxon>Eubacteriales</taxon>
        <taxon>Clostridiaceae</taxon>
        <taxon>Clostridium</taxon>
    </lineage>
</organism>
<dbReference type="SUPFAM" id="SSF52518">
    <property type="entry name" value="Thiamin diphosphate-binding fold (THDP-binding)"/>
    <property type="match status" value="1"/>
</dbReference>